<dbReference type="PROSITE" id="PS00198">
    <property type="entry name" value="4FE4S_FER_1"/>
    <property type="match status" value="2"/>
</dbReference>
<feature type="domain" description="4Fe-4S ferredoxin-type" evidence="5">
    <location>
        <begin position="1"/>
        <end position="30"/>
    </location>
</feature>
<keyword evidence="4" id="KW-0411">Iron-sulfur</keyword>
<keyword evidence="7" id="KW-1185">Reference proteome</keyword>
<dbReference type="Pfam" id="PF12838">
    <property type="entry name" value="Fer4_7"/>
    <property type="match status" value="1"/>
</dbReference>
<sequence>MPIHIDEAKCIGCMKCVDNCPIDLFMPSAQKGAKPIVAYPEECWYCGVCAMECPKDAIRLQHPLMNRPKWVAKTSLHEE</sequence>
<keyword evidence="1" id="KW-0004">4Fe-4S</keyword>
<dbReference type="EMBL" id="JAHBCL010000002">
    <property type="protein sequence ID" value="MBS7525378.1"/>
    <property type="molecule type" value="Genomic_DNA"/>
</dbReference>
<reference evidence="6 7" key="1">
    <citation type="submission" date="2021-05" db="EMBL/GenBank/DDBJ databases">
        <title>Fusibacter ferrireducens sp. nov., an anaerobic, sulfur- and Fe-reducing bacterium isolated from the mangrove sediment.</title>
        <authorList>
            <person name="Qiu D."/>
        </authorList>
    </citation>
    <scope>NUCLEOTIDE SEQUENCE [LARGE SCALE GENOMIC DNA]</scope>
    <source>
        <strain evidence="6 7">DSM 12116</strain>
    </source>
</reference>
<dbReference type="InterPro" id="IPR017896">
    <property type="entry name" value="4Fe4S_Fe-S-bd"/>
</dbReference>
<dbReference type="Gene3D" id="3.30.70.20">
    <property type="match status" value="2"/>
</dbReference>
<name>A0ABS5PK48_9FIRM</name>
<evidence type="ECO:0000256" key="2">
    <source>
        <dbReference type="ARBA" id="ARBA00022723"/>
    </source>
</evidence>
<dbReference type="InterPro" id="IPR050572">
    <property type="entry name" value="Fe-S_Ferredoxin"/>
</dbReference>
<keyword evidence="3" id="KW-0408">Iron</keyword>
<dbReference type="SUPFAM" id="SSF54862">
    <property type="entry name" value="4Fe-4S ferredoxins"/>
    <property type="match status" value="1"/>
</dbReference>
<evidence type="ECO:0000313" key="6">
    <source>
        <dbReference type="EMBL" id="MBS7525378.1"/>
    </source>
</evidence>
<dbReference type="PANTHER" id="PTHR43687">
    <property type="entry name" value="ADENYLYLSULFATE REDUCTASE, BETA SUBUNIT"/>
    <property type="match status" value="1"/>
</dbReference>
<evidence type="ECO:0000256" key="3">
    <source>
        <dbReference type="ARBA" id="ARBA00023004"/>
    </source>
</evidence>
<dbReference type="InterPro" id="IPR017900">
    <property type="entry name" value="4Fe4S_Fe_S_CS"/>
</dbReference>
<evidence type="ECO:0000313" key="7">
    <source>
        <dbReference type="Proteomes" id="UP000746471"/>
    </source>
</evidence>
<accession>A0ABS5PK48</accession>
<dbReference type="PANTHER" id="PTHR43687:SF1">
    <property type="entry name" value="FERREDOXIN III"/>
    <property type="match status" value="1"/>
</dbReference>
<comment type="caution">
    <text evidence="6">The sequence shown here is derived from an EMBL/GenBank/DDBJ whole genome shotgun (WGS) entry which is preliminary data.</text>
</comment>
<feature type="domain" description="4Fe-4S ferredoxin-type" evidence="5">
    <location>
        <begin position="33"/>
        <end position="63"/>
    </location>
</feature>
<protein>
    <submittedName>
        <fullName evidence="6">Ferredoxin family protein</fullName>
    </submittedName>
</protein>
<organism evidence="6 7">
    <name type="scientific">Fusibacter paucivorans</name>
    <dbReference type="NCBI Taxonomy" id="76009"/>
    <lineage>
        <taxon>Bacteria</taxon>
        <taxon>Bacillati</taxon>
        <taxon>Bacillota</taxon>
        <taxon>Clostridia</taxon>
        <taxon>Eubacteriales</taxon>
        <taxon>Eubacteriales Family XII. Incertae Sedis</taxon>
        <taxon>Fusibacter</taxon>
    </lineage>
</organism>
<dbReference type="PROSITE" id="PS51379">
    <property type="entry name" value="4FE4S_FER_2"/>
    <property type="match status" value="2"/>
</dbReference>
<keyword evidence="2" id="KW-0479">Metal-binding</keyword>
<gene>
    <name evidence="6" type="ORF">KHM83_01660</name>
</gene>
<dbReference type="Proteomes" id="UP000746471">
    <property type="component" value="Unassembled WGS sequence"/>
</dbReference>
<evidence type="ECO:0000256" key="1">
    <source>
        <dbReference type="ARBA" id="ARBA00022485"/>
    </source>
</evidence>
<evidence type="ECO:0000256" key="4">
    <source>
        <dbReference type="ARBA" id="ARBA00023014"/>
    </source>
</evidence>
<evidence type="ECO:0000259" key="5">
    <source>
        <dbReference type="PROSITE" id="PS51379"/>
    </source>
</evidence>
<proteinExistence type="predicted"/>